<feature type="domain" description="Periplasmic binding protein" evidence="4">
    <location>
        <begin position="35"/>
        <end position="268"/>
    </location>
</feature>
<dbReference type="PANTHER" id="PTHR46847:SF1">
    <property type="entry name" value="D-ALLOSE-BINDING PERIPLASMIC PROTEIN-RELATED"/>
    <property type="match status" value="1"/>
</dbReference>
<dbReference type="InterPro" id="IPR028082">
    <property type="entry name" value="Peripla_BP_I"/>
</dbReference>
<dbReference type="InterPro" id="IPR025997">
    <property type="entry name" value="SBP_2_dom"/>
</dbReference>
<dbReference type="PANTHER" id="PTHR46847">
    <property type="entry name" value="D-ALLOSE-BINDING PERIPLASMIC PROTEIN-RELATED"/>
    <property type="match status" value="1"/>
</dbReference>
<protein>
    <submittedName>
        <fullName evidence="5">Sugar ABC transporter substrate-binding protein</fullName>
    </submittedName>
</protein>
<dbReference type="SUPFAM" id="SSF53822">
    <property type="entry name" value="Periplasmic binding protein-like I"/>
    <property type="match status" value="1"/>
</dbReference>
<dbReference type="AlphaFoldDB" id="A0A371B0D0"/>
<evidence type="ECO:0000313" key="5">
    <source>
        <dbReference type="EMBL" id="RDU25261.1"/>
    </source>
</evidence>
<dbReference type="RefSeq" id="WP_115480166.1">
    <property type="nucleotide sequence ID" value="NZ_QRCT01000002.1"/>
</dbReference>
<sequence>MSYYEWGTDYIVANKAFKMQIDEELKQPSKVFGATYQDLNNPYFIELNQGIKDSLASKGDQLIVLDGRLDIKEQIKMIERLIDHKVDAIFLAPVDWIGIEPALESANAAGVPIFNVSTPVYNQDMVVNVIEFDNYDAGVQNATYMMELLDSAKIAIIERTGVKASDDRVKGFLDTIAGEDAIPVMEKILKEHPEINVVYAVDDPTAIGAIDALESAGKIDEVSVFSIDGSPTAKRLVKQGKMAATAGAAPYTLGQVAVQEAYKYFDGRPIEKIILLPVKLITKENVDDYGITDWQVFDL</sequence>
<organism evidence="5 6">
    <name type="scientific">Anaerosacchariphilus polymeriproducens</name>
    <dbReference type="NCBI Taxonomy" id="1812858"/>
    <lineage>
        <taxon>Bacteria</taxon>
        <taxon>Bacillati</taxon>
        <taxon>Bacillota</taxon>
        <taxon>Clostridia</taxon>
        <taxon>Lachnospirales</taxon>
        <taxon>Lachnospiraceae</taxon>
        <taxon>Anaerosacchariphilus</taxon>
    </lineage>
</organism>
<dbReference type="GO" id="GO:0030246">
    <property type="term" value="F:carbohydrate binding"/>
    <property type="evidence" value="ECO:0007669"/>
    <property type="project" value="UniProtKB-ARBA"/>
</dbReference>
<evidence type="ECO:0000256" key="1">
    <source>
        <dbReference type="ARBA" id="ARBA00004196"/>
    </source>
</evidence>
<dbReference type="Proteomes" id="UP000255036">
    <property type="component" value="Unassembled WGS sequence"/>
</dbReference>
<comment type="caution">
    <text evidence="5">The sequence shown here is derived from an EMBL/GenBank/DDBJ whole genome shotgun (WGS) entry which is preliminary data.</text>
</comment>
<dbReference type="GO" id="GO:0030313">
    <property type="term" value="C:cell envelope"/>
    <property type="evidence" value="ECO:0007669"/>
    <property type="project" value="UniProtKB-SubCell"/>
</dbReference>
<comment type="similarity">
    <text evidence="2">Belongs to the bacterial solute-binding protein 2 family.</text>
</comment>
<dbReference type="EMBL" id="QRCT01000002">
    <property type="protein sequence ID" value="RDU25261.1"/>
    <property type="molecule type" value="Genomic_DNA"/>
</dbReference>
<dbReference type="OrthoDB" id="9795981at2"/>
<reference evidence="5 6" key="1">
    <citation type="submission" date="2018-07" db="EMBL/GenBank/DDBJ databases">
        <title>Anaerosacharophilus polymeroproducens gen. nov. sp. nov., an anaerobic bacterium isolated from salt field.</title>
        <authorList>
            <person name="Kim W."/>
            <person name="Yang S.-H."/>
            <person name="Oh J."/>
            <person name="Lee J.-H."/>
            <person name="Kwon K.K."/>
        </authorList>
    </citation>
    <scope>NUCLEOTIDE SEQUENCE [LARGE SCALE GENOMIC DNA]</scope>
    <source>
        <strain evidence="5 6">MCWD5</strain>
    </source>
</reference>
<comment type="subcellular location">
    <subcellularLocation>
        <location evidence="1">Cell envelope</location>
    </subcellularLocation>
</comment>
<dbReference type="Pfam" id="PF13407">
    <property type="entry name" value="Peripla_BP_4"/>
    <property type="match status" value="1"/>
</dbReference>
<evidence type="ECO:0000256" key="3">
    <source>
        <dbReference type="ARBA" id="ARBA00022729"/>
    </source>
</evidence>
<keyword evidence="6" id="KW-1185">Reference proteome</keyword>
<proteinExistence type="inferred from homology"/>
<evidence type="ECO:0000256" key="2">
    <source>
        <dbReference type="ARBA" id="ARBA00007639"/>
    </source>
</evidence>
<evidence type="ECO:0000259" key="4">
    <source>
        <dbReference type="Pfam" id="PF13407"/>
    </source>
</evidence>
<keyword evidence="3" id="KW-0732">Signal</keyword>
<name>A0A371B0D0_9FIRM</name>
<gene>
    <name evidence="5" type="ORF">DWV06_00205</name>
</gene>
<dbReference type="Gene3D" id="3.40.50.2300">
    <property type="match status" value="2"/>
</dbReference>
<evidence type="ECO:0000313" key="6">
    <source>
        <dbReference type="Proteomes" id="UP000255036"/>
    </source>
</evidence>
<accession>A0A371B0D0</accession>